<dbReference type="EMBL" id="AJWJ01000165">
    <property type="protein sequence ID" value="KAF2074112.1"/>
    <property type="molecule type" value="Genomic_DNA"/>
</dbReference>
<dbReference type="PANTHER" id="PTHR32134:SF182">
    <property type="entry name" value="FNIP REPEAT-CONTAINING PROTEIN"/>
    <property type="match status" value="1"/>
</dbReference>
<evidence type="ECO:0000256" key="2">
    <source>
        <dbReference type="SAM" id="MobiDB-lite"/>
    </source>
</evidence>
<name>A0A8J4PWD1_9MYCE</name>
<organism evidence="3 4">
    <name type="scientific">Polysphondylium violaceum</name>
    <dbReference type="NCBI Taxonomy" id="133409"/>
    <lineage>
        <taxon>Eukaryota</taxon>
        <taxon>Amoebozoa</taxon>
        <taxon>Evosea</taxon>
        <taxon>Eumycetozoa</taxon>
        <taxon>Dictyostelia</taxon>
        <taxon>Dictyosteliales</taxon>
        <taxon>Dictyosteliaceae</taxon>
        <taxon>Polysphondylium</taxon>
    </lineage>
</organism>
<keyword evidence="1" id="KW-0677">Repeat</keyword>
<gene>
    <name evidence="3" type="ORF">CYY_004597</name>
</gene>
<dbReference type="Proteomes" id="UP000695562">
    <property type="component" value="Unassembled WGS sequence"/>
</dbReference>
<accession>A0A8J4PWD1</accession>
<sequence length="560" mass="63815">MTKRRLSNDDYFDHLKSDSSFYSIWRNSFIRKNIRNKLCSNIVIDISLDDLDQEYKYLSLFSSQDKIENNILISLTIESKSLLNQYVVHPHKHIINSIWIQPDEENDDYDQYEQEEEKEGEKEQEDIESTFKIFDCNLIHDGVIKFGFHPFYSGVKLLGTLPNSLKEICWQSDGDNFNNTDLDNLLSTNLPIGLETLYLPFHYNIEKDIHLPSSLEKLVYNSNGCKNLEKFIVPPNKTYKDCVPDINSIKDLQWLENQKWVTTISIVSLPCDLKLDLIPNHITCLTLKNEKVLAGGSLPEALESLRCKYIHINGMVLPSNLKHLFVDTWETKTVLPNSLESFTVYSFNQPLQQNSLPPNLKKLELSNYNQDLKVGVLPQSLTRLDLGSFNKPLCKGVLPYGLKELIIQKFNNTLGQDSLPKSITTLEMYAYKGSFQDIGCLENLSTLGILFLCPSISSLLSNVKVKLIFKDISPNLCLSNTSIKDLELVTVGPSQTRTLHTGLLPNGLVRLNVNKIPIHTNDIIPNGCVSLHSTLPIKFDILPPSIKFINNKSIKNYFNL</sequence>
<protein>
    <recommendedName>
        <fullName evidence="5">FNIP repeat-containing protein</fullName>
    </recommendedName>
</protein>
<evidence type="ECO:0008006" key="5">
    <source>
        <dbReference type="Google" id="ProtNLM"/>
    </source>
</evidence>
<dbReference type="AlphaFoldDB" id="A0A8J4PWD1"/>
<reference evidence="3" key="1">
    <citation type="submission" date="2020-01" db="EMBL/GenBank/DDBJ databases">
        <title>Development of genomics and gene disruption for Polysphondylium violaceum indicates a role for the polyketide synthase stlB in stalk morphogenesis.</title>
        <authorList>
            <person name="Narita B."/>
            <person name="Kawabe Y."/>
            <person name="Kin K."/>
            <person name="Saito T."/>
            <person name="Gibbs R."/>
            <person name="Kuspa A."/>
            <person name="Muzny D."/>
            <person name="Queller D."/>
            <person name="Richards S."/>
            <person name="Strassman J."/>
            <person name="Sucgang R."/>
            <person name="Worley K."/>
            <person name="Schaap P."/>
        </authorList>
    </citation>
    <scope>NUCLEOTIDE SEQUENCE</scope>
    <source>
        <strain evidence="3">QSvi11</strain>
    </source>
</reference>
<comment type="caution">
    <text evidence="3">The sequence shown here is derived from an EMBL/GenBank/DDBJ whole genome shotgun (WGS) entry which is preliminary data.</text>
</comment>
<evidence type="ECO:0000313" key="3">
    <source>
        <dbReference type="EMBL" id="KAF2074112.1"/>
    </source>
</evidence>
<keyword evidence="4" id="KW-1185">Reference proteome</keyword>
<dbReference type="InterPro" id="IPR051251">
    <property type="entry name" value="STK_FNIP-Repeat"/>
</dbReference>
<feature type="region of interest" description="Disordered" evidence="2">
    <location>
        <begin position="107"/>
        <end position="126"/>
    </location>
</feature>
<evidence type="ECO:0000256" key="1">
    <source>
        <dbReference type="ARBA" id="ARBA00022737"/>
    </source>
</evidence>
<proteinExistence type="predicted"/>
<dbReference type="Pfam" id="PF05725">
    <property type="entry name" value="FNIP"/>
    <property type="match status" value="2"/>
</dbReference>
<dbReference type="PANTHER" id="PTHR32134">
    <property type="entry name" value="FNIP REPEAT-CONTAINING PROTEIN"/>
    <property type="match status" value="1"/>
</dbReference>
<evidence type="ECO:0000313" key="4">
    <source>
        <dbReference type="Proteomes" id="UP000695562"/>
    </source>
</evidence>
<dbReference type="InterPro" id="IPR008615">
    <property type="entry name" value="FNIP"/>
</dbReference>